<dbReference type="eggNOG" id="ENOG502S22Q">
    <property type="taxonomic scope" value="Eukaryota"/>
</dbReference>
<dbReference type="EMBL" id="GG698896">
    <property type="protein sequence ID" value="EEU47795.1"/>
    <property type="molecule type" value="Genomic_DNA"/>
</dbReference>
<dbReference type="RefSeq" id="XP_003053508.1">
    <property type="nucleotide sequence ID" value="XM_003053462.1"/>
</dbReference>
<dbReference type="Proteomes" id="UP000005206">
    <property type="component" value="Chromosome 1"/>
</dbReference>
<gene>
    <name evidence="2" type="ORF">NECHADRAFT_74729</name>
</gene>
<dbReference type="OrthoDB" id="10039566at2759"/>
<evidence type="ECO:0000313" key="3">
    <source>
        <dbReference type="Proteomes" id="UP000005206"/>
    </source>
</evidence>
<organism evidence="2 3">
    <name type="scientific">Fusarium vanettenii (strain ATCC MYA-4622 / CBS 123669 / FGSC 9596 / NRRL 45880 / 77-13-4)</name>
    <name type="common">Fusarium solani subsp. pisi</name>
    <dbReference type="NCBI Taxonomy" id="660122"/>
    <lineage>
        <taxon>Eukaryota</taxon>
        <taxon>Fungi</taxon>
        <taxon>Dikarya</taxon>
        <taxon>Ascomycota</taxon>
        <taxon>Pezizomycotina</taxon>
        <taxon>Sordariomycetes</taxon>
        <taxon>Hypocreomycetidae</taxon>
        <taxon>Hypocreales</taxon>
        <taxon>Nectriaceae</taxon>
        <taxon>Fusarium</taxon>
        <taxon>Fusarium solani species complex</taxon>
        <taxon>Fusarium vanettenii</taxon>
    </lineage>
</organism>
<protein>
    <submittedName>
        <fullName evidence="2">Uncharacterized protein</fullName>
    </submittedName>
</protein>
<feature type="transmembrane region" description="Helical" evidence="1">
    <location>
        <begin position="30"/>
        <end position="54"/>
    </location>
</feature>
<sequence length="345" mass="38402">MSDKQELSQTENGPIAGSKKRTCARHCKRFWWVHLIVFCCIVVLVVPLIIFVAVPKIAQDKMNKAKLEIQGVNILETEPDNYQMQINSTITTDGKIHAKVDPFEGDMYLEDWPPHVPFARVQFPQTNANKHQVVNVSQHIEITDMEEFTRFNVWFHNNETVRVTINGRTKVKPSGLTRKYGVDFKKTVELKGLNHFDGTEVTDGHISLDSAGEDGRNFNGTANIPNASVFTLDNGNVSFTNFIGDEEVGTLYIQNLVLRPGSNIVNITANMDQTAVLKAVRSEPYCKTGVVPLKLLGKSVINHGENLTYFAAALGSSNQTVEMDIGAILKKDLGYEVKCSSDSDE</sequence>
<dbReference type="STRING" id="660122.C7YGT0"/>
<dbReference type="InterPro" id="IPR046368">
    <property type="entry name" value="Tag1"/>
</dbReference>
<proteinExistence type="predicted"/>
<dbReference type="KEGG" id="nhe:NECHADRAFT_74729"/>
<dbReference type="PANTHER" id="PTHR35895">
    <property type="entry name" value="CHROMOSOME 16, WHOLE GENOME SHOTGUN SEQUENCE"/>
    <property type="match status" value="1"/>
</dbReference>
<reference evidence="2 3" key="1">
    <citation type="journal article" date="2009" name="PLoS Genet.">
        <title>The genome of Nectria haematococca: contribution of supernumerary chromosomes to gene expansion.</title>
        <authorList>
            <person name="Coleman J.J."/>
            <person name="Rounsley S.D."/>
            <person name="Rodriguez-Carres M."/>
            <person name="Kuo A."/>
            <person name="Wasmann C.C."/>
            <person name="Grimwood J."/>
            <person name="Schmutz J."/>
            <person name="Taga M."/>
            <person name="White G.J."/>
            <person name="Zhou S."/>
            <person name="Schwartz D.C."/>
            <person name="Freitag M."/>
            <person name="Ma L.J."/>
            <person name="Danchin E.G."/>
            <person name="Henrissat B."/>
            <person name="Coutinho P.M."/>
            <person name="Nelson D.R."/>
            <person name="Straney D."/>
            <person name="Napoli C.A."/>
            <person name="Barker B.M."/>
            <person name="Gribskov M."/>
            <person name="Rep M."/>
            <person name="Kroken S."/>
            <person name="Molnar I."/>
            <person name="Rensing C."/>
            <person name="Kennell J.C."/>
            <person name="Zamora J."/>
            <person name="Farman M.L."/>
            <person name="Selker E.U."/>
            <person name="Salamov A."/>
            <person name="Shapiro H."/>
            <person name="Pangilinan J."/>
            <person name="Lindquist E."/>
            <person name="Lamers C."/>
            <person name="Grigoriev I.V."/>
            <person name="Geiser D.M."/>
            <person name="Covert S.F."/>
            <person name="Temporini E."/>
            <person name="Vanetten H.D."/>
        </authorList>
    </citation>
    <scope>NUCLEOTIDE SEQUENCE [LARGE SCALE GENOMIC DNA]</scope>
    <source>
        <strain evidence="3">ATCC MYA-4622 / CBS 123669 / FGSC 9596 / NRRL 45880 / 77-13-4</strain>
    </source>
</reference>
<accession>C7YGT0</accession>
<dbReference type="OMA" id="AYPKIAQ"/>
<dbReference type="HOGENOM" id="CLU_035244_1_1_1"/>
<dbReference type="AlphaFoldDB" id="C7YGT0"/>
<dbReference type="Pfam" id="PF12505">
    <property type="entry name" value="DUF3712"/>
    <property type="match status" value="1"/>
</dbReference>
<dbReference type="InterPro" id="IPR022185">
    <property type="entry name" value="DUF3712"/>
</dbReference>
<evidence type="ECO:0000313" key="2">
    <source>
        <dbReference type="EMBL" id="EEU47795.1"/>
    </source>
</evidence>
<dbReference type="InParanoid" id="C7YGT0"/>
<keyword evidence="1" id="KW-0812">Transmembrane</keyword>
<keyword evidence="3" id="KW-1185">Reference proteome</keyword>
<keyword evidence="1" id="KW-0472">Membrane</keyword>
<evidence type="ECO:0000256" key="1">
    <source>
        <dbReference type="SAM" id="Phobius"/>
    </source>
</evidence>
<dbReference type="PANTHER" id="PTHR35895:SF1">
    <property type="entry name" value="LIPID-BINDING SERUM GLYCOPROTEIN C-TERMINAL DOMAIN-CONTAINING PROTEIN"/>
    <property type="match status" value="1"/>
</dbReference>
<dbReference type="GO" id="GO:0000329">
    <property type="term" value="C:fungal-type vacuole membrane"/>
    <property type="evidence" value="ECO:0007669"/>
    <property type="project" value="InterPro"/>
</dbReference>
<dbReference type="VEuPathDB" id="FungiDB:NECHADRAFT_74729"/>
<keyword evidence="1" id="KW-1133">Transmembrane helix</keyword>
<dbReference type="GeneID" id="9676840"/>
<name>C7YGT0_FUSV7</name>